<evidence type="ECO:0000313" key="2">
    <source>
        <dbReference type="EMBL" id="KHE91955.1"/>
    </source>
</evidence>
<feature type="domain" description="Ferritin-like diiron" evidence="1">
    <location>
        <begin position="1"/>
        <end position="127"/>
    </location>
</feature>
<dbReference type="InterPro" id="IPR012347">
    <property type="entry name" value="Ferritin-like"/>
</dbReference>
<dbReference type="Gene3D" id="2.20.28.10">
    <property type="match status" value="1"/>
</dbReference>
<dbReference type="GO" id="GO:0046872">
    <property type="term" value="F:metal ion binding"/>
    <property type="evidence" value="ECO:0007669"/>
    <property type="project" value="InterPro"/>
</dbReference>
<dbReference type="PANTHER" id="PTHR33746">
    <property type="entry name" value="RUBRERYTHRIN"/>
    <property type="match status" value="1"/>
</dbReference>
<dbReference type="InterPro" id="IPR052753">
    <property type="entry name" value="Rbr2/Nigerythrin"/>
</dbReference>
<dbReference type="GO" id="GO:0016491">
    <property type="term" value="F:oxidoreductase activity"/>
    <property type="evidence" value="ECO:0007669"/>
    <property type="project" value="InterPro"/>
</dbReference>
<evidence type="ECO:0000259" key="1">
    <source>
        <dbReference type="PROSITE" id="PS50905"/>
    </source>
</evidence>
<comment type="caution">
    <text evidence="2">The sequence shown here is derived from an EMBL/GenBank/DDBJ whole genome shotgun (WGS) entry which is preliminary data.</text>
</comment>
<protein>
    <submittedName>
        <fullName evidence="2">Rubrerythrin</fullName>
    </submittedName>
</protein>
<dbReference type="AlphaFoldDB" id="A0A0B0EMQ8"/>
<dbReference type="SUPFAM" id="SSF47240">
    <property type="entry name" value="Ferritin-like"/>
    <property type="match status" value="1"/>
</dbReference>
<dbReference type="EMBL" id="JRYO01000161">
    <property type="protein sequence ID" value="KHE91955.1"/>
    <property type="molecule type" value="Genomic_DNA"/>
</dbReference>
<accession>A0A0B0EMQ8</accession>
<reference evidence="2 3" key="1">
    <citation type="submission" date="2014-10" db="EMBL/GenBank/DDBJ databases">
        <title>Draft genome of anammox bacterium scalindua brodae, obtained using differential coverage binning of sequence data from two enrichment reactors.</title>
        <authorList>
            <person name="Speth D.R."/>
            <person name="Russ L."/>
            <person name="Kartal B."/>
            <person name="Op den Camp H.J."/>
            <person name="Dutilh B.E."/>
            <person name="Jetten M.S."/>
        </authorList>
    </citation>
    <scope>NUCLEOTIDE SEQUENCE [LARGE SCALE GENOMIC DNA]</scope>
    <source>
        <strain evidence="2">RU1</strain>
    </source>
</reference>
<dbReference type="SUPFAM" id="SSF57802">
    <property type="entry name" value="Rubredoxin-like"/>
    <property type="match status" value="1"/>
</dbReference>
<dbReference type="PROSITE" id="PS50905">
    <property type="entry name" value="FERRITIN_LIKE"/>
    <property type="match status" value="1"/>
</dbReference>
<dbReference type="CDD" id="cd01041">
    <property type="entry name" value="Rubrerythrin"/>
    <property type="match status" value="1"/>
</dbReference>
<dbReference type="InterPro" id="IPR009078">
    <property type="entry name" value="Ferritin-like_SF"/>
</dbReference>
<dbReference type="Proteomes" id="UP000030652">
    <property type="component" value="Unassembled WGS sequence"/>
</dbReference>
<dbReference type="PANTHER" id="PTHR33746:SF4">
    <property type="entry name" value="RUBRERYTHRIN"/>
    <property type="match status" value="1"/>
</dbReference>
<dbReference type="InterPro" id="IPR009040">
    <property type="entry name" value="Ferritin-like_diiron"/>
</dbReference>
<proteinExistence type="predicted"/>
<dbReference type="InterPro" id="IPR003251">
    <property type="entry name" value="Rr_diiron-bd_dom"/>
</dbReference>
<sequence>MSTMDNLIKAFEGESWAIRKYHAFAEKAEQEGFKQAARLFRALTVSETAHANLHLKQIGSVCSTKENITYARDLEISVAKEMYPQMLEEAVKEGNKRAAQGFEYIKNVEKGHVALCQKVLNDLEKDEVEEYHVCRHCGNVVETMPSDSCPICNSTKSMYLKVI</sequence>
<dbReference type="Pfam" id="PF02915">
    <property type="entry name" value="Rubrerythrin"/>
    <property type="match status" value="1"/>
</dbReference>
<name>A0A0B0EMQ8_9BACT</name>
<organism evidence="2 3">
    <name type="scientific">Candidatus Scalindua brodae</name>
    <dbReference type="NCBI Taxonomy" id="237368"/>
    <lineage>
        <taxon>Bacteria</taxon>
        <taxon>Pseudomonadati</taxon>
        <taxon>Planctomycetota</taxon>
        <taxon>Candidatus Brocadiia</taxon>
        <taxon>Candidatus Brocadiales</taxon>
        <taxon>Candidatus Scalinduaceae</taxon>
        <taxon>Candidatus Scalindua</taxon>
    </lineage>
</organism>
<dbReference type="Gene3D" id="1.20.1260.10">
    <property type="match status" value="1"/>
</dbReference>
<evidence type="ECO:0000313" key="3">
    <source>
        <dbReference type="Proteomes" id="UP000030652"/>
    </source>
</evidence>
<dbReference type="eggNOG" id="COG1592">
    <property type="taxonomic scope" value="Bacteria"/>
</dbReference>
<gene>
    <name evidence="2" type="ORF">SCABRO_02329</name>
</gene>